<organism evidence="1">
    <name type="scientific">marine sediment metagenome</name>
    <dbReference type="NCBI Taxonomy" id="412755"/>
    <lineage>
        <taxon>unclassified sequences</taxon>
        <taxon>metagenomes</taxon>
        <taxon>ecological metagenomes</taxon>
    </lineage>
</organism>
<gene>
    <name evidence="1" type="ORF">S03H2_45100</name>
</gene>
<proteinExistence type="predicted"/>
<evidence type="ECO:0000313" key="1">
    <source>
        <dbReference type="EMBL" id="GAH68294.1"/>
    </source>
</evidence>
<reference evidence="1" key="1">
    <citation type="journal article" date="2014" name="Front. Microbiol.">
        <title>High frequency of phylogenetically diverse reductive dehalogenase-homologous genes in deep subseafloor sedimentary metagenomes.</title>
        <authorList>
            <person name="Kawai M."/>
            <person name="Futagami T."/>
            <person name="Toyoda A."/>
            <person name="Takaki Y."/>
            <person name="Nishi S."/>
            <person name="Hori S."/>
            <person name="Arai W."/>
            <person name="Tsubouchi T."/>
            <person name="Morono Y."/>
            <person name="Uchiyama I."/>
            <person name="Ito T."/>
            <person name="Fujiyama A."/>
            <person name="Inagaki F."/>
            <person name="Takami H."/>
        </authorList>
    </citation>
    <scope>NUCLEOTIDE SEQUENCE</scope>
    <source>
        <strain evidence="1">Expedition CK06-06</strain>
    </source>
</reference>
<dbReference type="EMBL" id="BARU01028233">
    <property type="protein sequence ID" value="GAH68294.1"/>
    <property type="molecule type" value="Genomic_DNA"/>
</dbReference>
<protein>
    <submittedName>
        <fullName evidence="1">Uncharacterized protein</fullName>
    </submittedName>
</protein>
<accession>X1IQ99</accession>
<comment type="caution">
    <text evidence="1">The sequence shown here is derived from an EMBL/GenBank/DDBJ whole genome shotgun (WGS) entry which is preliminary data.</text>
</comment>
<name>X1IQ99_9ZZZZ</name>
<sequence length="151" mass="18170">MHLVLTFFHKVKGPEILMSYPEVELEEDIIEKLIRFFDLEINETFFEIILINKKKRIINLYFEIISEWARGNKEFAMLSLIMKEKYESRLIYTFLVDTVQKIRSTERIFKAFYKNDDFHDNDIEIDLGYEAIKKILFDCLNSLIDRLNSKA</sequence>
<dbReference type="AlphaFoldDB" id="X1IQ99"/>